<evidence type="ECO:0000256" key="1">
    <source>
        <dbReference type="ARBA" id="ARBA00010838"/>
    </source>
</evidence>
<dbReference type="PANTHER" id="PTHR10353">
    <property type="entry name" value="GLYCOSYL HYDROLASE"/>
    <property type="match status" value="1"/>
</dbReference>
<dbReference type="GO" id="GO:0008422">
    <property type="term" value="F:beta-glucosidase activity"/>
    <property type="evidence" value="ECO:0007669"/>
    <property type="project" value="TreeGrafter"/>
</dbReference>
<dbReference type="PROSITE" id="PS00653">
    <property type="entry name" value="GLYCOSYL_HYDROL_F1_2"/>
    <property type="match status" value="1"/>
</dbReference>
<name>A0A7C4H0H5_THEPE</name>
<dbReference type="Pfam" id="PF00232">
    <property type="entry name" value="Glyco_hydro_1"/>
    <property type="match status" value="2"/>
</dbReference>
<evidence type="ECO:0000313" key="5">
    <source>
        <dbReference type="EMBL" id="HGM46619.1"/>
    </source>
</evidence>
<reference evidence="5" key="1">
    <citation type="journal article" date="2020" name="mSystems">
        <title>Genome- and Community-Level Interaction Insights into Carbon Utilization and Element Cycling Functions of Hydrothermarchaeota in Hydrothermal Sediment.</title>
        <authorList>
            <person name="Zhou Z."/>
            <person name="Liu Y."/>
            <person name="Xu W."/>
            <person name="Pan J."/>
            <person name="Luo Z.H."/>
            <person name="Li M."/>
        </authorList>
    </citation>
    <scope>NUCLEOTIDE SEQUENCE</scope>
    <source>
        <strain evidence="5">SpSt-649</strain>
    </source>
</reference>
<dbReference type="EMBL" id="DTBQ01000071">
    <property type="protein sequence ID" value="HGM46619.1"/>
    <property type="molecule type" value="Genomic_DNA"/>
</dbReference>
<protein>
    <submittedName>
        <fullName evidence="5">Glycoside hydrolase family 1 protein</fullName>
    </submittedName>
</protein>
<dbReference type="InterPro" id="IPR053427">
    <property type="entry name" value="Beta-galactosidase"/>
</dbReference>
<organism evidence="5">
    <name type="scientific">Thermofilum pendens</name>
    <dbReference type="NCBI Taxonomy" id="2269"/>
    <lineage>
        <taxon>Archaea</taxon>
        <taxon>Thermoproteota</taxon>
        <taxon>Thermoprotei</taxon>
        <taxon>Thermofilales</taxon>
        <taxon>Thermofilaceae</taxon>
        <taxon>Thermofilum</taxon>
    </lineage>
</organism>
<dbReference type="PRINTS" id="PR00131">
    <property type="entry name" value="GLHYDRLASE1"/>
</dbReference>
<accession>A0A7C4H0H5</accession>
<dbReference type="SUPFAM" id="SSF51445">
    <property type="entry name" value="(Trans)glycosidases"/>
    <property type="match status" value="1"/>
</dbReference>
<evidence type="ECO:0000256" key="4">
    <source>
        <dbReference type="RuleBase" id="RU003690"/>
    </source>
</evidence>
<comment type="caution">
    <text evidence="5">The sequence shown here is derived from an EMBL/GenBank/DDBJ whole genome shotgun (WGS) entry which is preliminary data.</text>
</comment>
<evidence type="ECO:0000256" key="3">
    <source>
        <dbReference type="ARBA" id="ARBA00023295"/>
    </source>
</evidence>
<sequence length="518" mass="58617">MFPKGFLWGVSLAGFQFEMGDAEGRALDPNTDWFVWVHDRENIEKGIVSGDLPEHGIDYWHRFREDHALAQELGMNAYRLNVEWSRIFPKPTYAVEVGVEREEGLAVGVSIDESDLAKLEELADAAAVQHYREVIEDLRERGFLVILNLVHFTLPLWLHDPIAARSTNLRKGPLGWVDQRFPVEFAKFAAYAAWKFGDLVDIWSTFNEPGVVMEAGYLGRRRFPPGVFHFDGYRKGMLNIVQAHVLAYSAIKKFDRTKAYRESAEPASVGVIHNVIPFHPLRPEKGKDVAAAKTADYLHNRWILQAVHSGIVNRSLNWRREGEKVEKYRGKLDWLGVNYYSRSVVAGKTGLLPLLVGLPAIPHLVKGYGFECEPRSSSASGRPTTDFGWEVYPEGLAEALSAAVEIGKPVLVTENGIADAEDRLRPHFIALHLEVLERFLRERKGNVLGYLHWALTDNYEWADGFRMKFGLFHVDLETKKRVKRPSANLLARVISEGAVPDEALRKAEEATGIALRER</sequence>
<dbReference type="InterPro" id="IPR033132">
    <property type="entry name" value="GH_1_N_CS"/>
</dbReference>
<dbReference type="NCBIfam" id="NF041004">
    <property type="entry name" value="Beta_gal_BgaS"/>
    <property type="match status" value="1"/>
</dbReference>
<dbReference type="GO" id="GO:0005975">
    <property type="term" value="P:carbohydrate metabolic process"/>
    <property type="evidence" value="ECO:0007669"/>
    <property type="project" value="InterPro"/>
</dbReference>
<keyword evidence="3" id="KW-0326">Glycosidase</keyword>
<comment type="similarity">
    <text evidence="1 4">Belongs to the glycosyl hydrolase 1 family.</text>
</comment>
<proteinExistence type="inferred from homology"/>
<dbReference type="InterPro" id="IPR001360">
    <property type="entry name" value="Glyco_hydro_1"/>
</dbReference>
<dbReference type="AlphaFoldDB" id="A0A7C4H0H5"/>
<evidence type="ECO:0000256" key="2">
    <source>
        <dbReference type="ARBA" id="ARBA00022801"/>
    </source>
</evidence>
<keyword evidence="2 5" id="KW-0378">Hydrolase</keyword>
<gene>
    <name evidence="5" type="ORF">ENU21_02540</name>
</gene>
<dbReference type="PANTHER" id="PTHR10353:SF209">
    <property type="entry name" value="GALACTOLIPID GALACTOSYLTRANSFERASE SFR2, CHLOROPLASTIC"/>
    <property type="match status" value="1"/>
</dbReference>
<dbReference type="Gene3D" id="3.20.20.80">
    <property type="entry name" value="Glycosidases"/>
    <property type="match status" value="1"/>
</dbReference>
<dbReference type="InterPro" id="IPR017853">
    <property type="entry name" value="GH"/>
</dbReference>